<dbReference type="InterPro" id="IPR018076">
    <property type="entry name" value="T2SS_GspF_dom"/>
</dbReference>
<keyword evidence="4 6" id="KW-1133">Transmembrane helix</keyword>
<feature type="transmembrane region" description="Helical" evidence="6">
    <location>
        <begin position="262"/>
        <end position="281"/>
    </location>
</feature>
<proteinExistence type="predicted"/>
<keyword evidence="2" id="KW-1003">Cell membrane</keyword>
<dbReference type="OrthoDB" id="9803381at2"/>
<evidence type="ECO:0000259" key="7">
    <source>
        <dbReference type="Pfam" id="PF00482"/>
    </source>
</evidence>
<dbReference type="Gene3D" id="1.20.81.30">
    <property type="entry name" value="Type II secretion system (T2SS), domain F"/>
    <property type="match status" value="1"/>
</dbReference>
<dbReference type="PANTHER" id="PTHR35007">
    <property type="entry name" value="INTEGRAL MEMBRANE PROTEIN-RELATED"/>
    <property type="match status" value="1"/>
</dbReference>
<keyword evidence="9" id="KW-1185">Reference proteome</keyword>
<feature type="transmembrane region" description="Helical" evidence="6">
    <location>
        <begin position="293"/>
        <end position="313"/>
    </location>
</feature>
<organism evidence="8 9">
    <name type="scientific">Bacillus timonensis</name>
    <dbReference type="NCBI Taxonomy" id="1033734"/>
    <lineage>
        <taxon>Bacteria</taxon>
        <taxon>Bacillati</taxon>
        <taxon>Bacillota</taxon>
        <taxon>Bacilli</taxon>
        <taxon>Bacillales</taxon>
        <taxon>Bacillaceae</taxon>
        <taxon>Bacillus</taxon>
    </lineage>
</organism>
<feature type="transmembrane region" description="Helical" evidence="6">
    <location>
        <begin position="96"/>
        <end position="112"/>
    </location>
</feature>
<evidence type="ECO:0000313" key="8">
    <source>
        <dbReference type="EMBL" id="THE10601.1"/>
    </source>
</evidence>
<dbReference type="PANTHER" id="PTHR35007:SF1">
    <property type="entry name" value="PILUS ASSEMBLY PROTEIN"/>
    <property type="match status" value="1"/>
</dbReference>
<dbReference type="Pfam" id="PF00482">
    <property type="entry name" value="T2SSF"/>
    <property type="match status" value="1"/>
</dbReference>
<name>A0A4S3PM49_9BACI</name>
<evidence type="ECO:0000256" key="2">
    <source>
        <dbReference type="ARBA" id="ARBA00022475"/>
    </source>
</evidence>
<keyword evidence="5 6" id="KW-0472">Membrane</keyword>
<gene>
    <name evidence="8" type="ORF">E1I69_18150</name>
</gene>
<evidence type="ECO:0000313" key="9">
    <source>
        <dbReference type="Proteomes" id="UP000306477"/>
    </source>
</evidence>
<feature type="domain" description="Type II secretion system protein GspF" evidence="7">
    <location>
        <begin position="154"/>
        <end position="278"/>
    </location>
</feature>
<feature type="transmembrane region" description="Helical" evidence="6">
    <location>
        <begin position="6"/>
        <end position="21"/>
    </location>
</feature>
<reference evidence="8 9" key="1">
    <citation type="journal article" date="2019" name="Indoor Air">
        <title>Impacts of indoor surface finishes on bacterial viability.</title>
        <authorList>
            <person name="Hu J."/>
            <person name="Maamar S.B."/>
            <person name="Glawe A.J."/>
            <person name="Gottel N."/>
            <person name="Gilbert J.A."/>
            <person name="Hartmann E.M."/>
        </authorList>
    </citation>
    <scope>NUCLEOTIDE SEQUENCE [LARGE SCALE GENOMIC DNA]</scope>
    <source>
        <strain evidence="8 9">AF060A6</strain>
    </source>
</reference>
<protein>
    <submittedName>
        <fullName evidence="8">Type II secretion system F family protein</fullName>
    </submittedName>
</protein>
<evidence type="ECO:0000256" key="1">
    <source>
        <dbReference type="ARBA" id="ARBA00004651"/>
    </source>
</evidence>
<feature type="transmembrane region" description="Helical" evidence="6">
    <location>
        <begin position="118"/>
        <end position="135"/>
    </location>
</feature>
<evidence type="ECO:0000256" key="4">
    <source>
        <dbReference type="ARBA" id="ARBA00022989"/>
    </source>
</evidence>
<dbReference type="RefSeq" id="WP_136380977.1">
    <property type="nucleotide sequence ID" value="NZ_SLUB01000043.1"/>
</dbReference>
<dbReference type="AlphaFoldDB" id="A0A4S3PM49"/>
<comment type="subcellular location">
    <subcellularLocation>
        <location evidence="1">Cell membrane</location>
        <topology evidence="1">Multi-pass membrane protein</topology>
    </subcellularLocation>
</comment>
<dbReference type="InterPro" id="IPR042094">
    <property type="entry name" value="T2SS_GspF_sf"/>
</dbReference>
<evidence type="ECO:0000256" key="6">
    <source>
        <dbReference type="SAM" id="Phobius"/>
    </source>
</evidence>
<evidence type="ECO:0000256" key="3">
    <source>
        <dbReference type="ARBA" id="ARBA00022692"/>
    </source>
</evidence>
<accession>A0A4S3PM49</accession>
<sequence length="321" mass="36680">MYLVYFLVSTLLFWGTGFYFYRKKNVVKRRIETFIPNDIRNTVVVEETETSKKERVNLKEIFLKLSTVIHPRKNKQERLQLELEAAGIPLKPEEFILLRVVIVGFVLFLSLLSQMHLFVILIAIIIGWTIPRFYLKFKKEKRLLKCASQLPQTLETMSTAMKSGFSFMQAMQIIAKEVPDPIGPEFTRAIQEINLGISMETAFEAMLKRLPNKDLDIVVTALLIQRTTGGNLTQILETIKDTITERVRMKEELNALTAQGKMSAWVISLLPVILGLILNVMNPEYFSPLLSHPLGWTLLGFGAVSGIIGWLLIQKIIKIEV</sequence>
<keyword evidence="3 6" id="KW-0812">Transmembrane</keyword>
<comment type="caution">
    <text evidence="8">The sequence shown here is derived from an EMBL/GenBank/DDBJ whole genome shotgun (WGS) entry which is preliminary data.</text>
</comment>
<evidence type="ECO:0000256" key="5">
    <source>
        <dbReference type="ARBA" id="ARBA00023136"/>
    </source>
</evidence>
<dbReference type="GO" id="GO:0005886">
    <property type="term" value="C:plasma membrane"/>
    <property type="evidence" value="ECO:0007669"/>
    <property type="project" value="UniProtKB-SubCell"/>
</dbReference>
<dbReference type="EMBL" id="SLUB01000043">
    <property type="protein sequence ID" value="THE10601.1"/>
    <property type="molecule type" value="Genomic_DNA"/>
</dbReference>
<dbReference type="Proteomes" id="UP000306477">
    <property type="component" value="Unassembled WGS sequence"/>
</dbReference>